<gene>
    <name evidence="1" type="ORF">BCR25_15550</name>
</gene>
<name>A0A1E5H1Y4_9ENTE</name>
<dbReference type="AlphaFoldDB" id="A0A1E5H1Y4"/>
<evidence type="ECO:0000313" key="1">
    <source>
        <dbReference type="EMBL" id="OEG19007.1"/>
    </source>
</evidence>
<accession>A0A1E5H1Y4</accession>
<organism evidence="1 2">
    <name type="scientific">Enterococcus termitis</name>
    <dbReference type="NCBI Taxonomy" id="332950"/>
    <lineage>
        <taxon>Bacteria</taxon>
        <taxon>Bacillati</taxon>
        <taxon>Bacillota</taxon>
        <taxon>Bacilli</taxon>
        <taxon>Lactobacillales</taxon>
        <taxon>Enterococcaceae</taxon>
        <taxon>Enterococcus</taxon>
    </lineage>
</organism>
<dbReference type="EMBL" id="MIJY01000004">
    <property type="protein sequence ID" value="OEG19007.1"/>
    <property type="molecule type" value="Genomic_DNA"/>
</dbReference>
<reference evidence="2" key="1">
    <citation type="submission" date="2016-09" db="EMBL/GenBank/DDBJ databases">
        <authorList>
            <person name="Gulvik C.A."/>
        </authorList>
    </citation>
    <scope>NUCLEOTIDE SEQUENCE [LARGE SCALE GENOMIC DNA]</scope>
    <source>
        <strain evidence="2">LMG 8895</strain>
    </source>
</reference>
<dbReference type="Proteomes" id="UP000095094">
    <property type="component" value="Unassembled WGS sequence"/>
</dbReference>
<evidence type="ECO:0000313" key="2">
    <source>
        <dbReference type="Proteomes" id="UP000095094"/>
    </source>
</evidence>
<protein>
    <submittedName>
        <fullName evidence="1">Uncharacterized protein</fullName>
    </submittedName>
</protein>
<proteinExistence type="predicted"/>
<keyword evidence="2" id="KW-1185">Reference proteome</keyword>
<comment type="caution">
    <text evidence="1">The sequence shown here is derived from an EMBL/GenBank/DDBJ whole genome shotgun (WGS) entry which is preliminary data.</text>
</comment>
<sequence length="66" mass="7921">MIVKSLFSKVFYEQAFLKRQKSMIEKPYSVYLIEISSFTDQSFGKEIKTERDEEHLSQFFLFSIRA</sequence>